<organism evidence="1 2">
    <name type="scientific">Blumeria graminis f. sp. triticale</name>
    <dbReference type="NCBI Taxonomy" id="1689686"/>
    <lineage>
        <taxon>Eukaryota</taxon>
        <taxon>Fungi</taxon>
        <taxon>Dikarya</taxon>
        <taxon>Ascomycota</taxon>
        <taxon>Pezizomycotina</taxon>
        <taxon>Leotiomycetes</taxon>
        <taxon>Erysiphales</taxon>
        <taxon>Erysiphaceae</taxon>
        <taxon>Blumeria</taxon>
    </lineage>
</organism>
<accession>A0A9W4DD66</accession>
<name>A0A9W4DD66_BLUGR</name>
<dbReference type="AlphaFoldDB" id="A0A9W4DD66"/>
<evidence type="ECO:0000313" key="2">
    <source>
        <dbReference type="Proteomes" id="UP000683417"/>
    </source>
</evidence>
<dbReference type="Proteomes" id="UP000683417">
    <property type="component" value="Unassembled WGS sequence"/>
</dbReference>
<comment type="caution">
    <text evidence="1">The sequence shown here is derived from an EMBL/GenBank/DDBJ whole genome shotgun (WGS) entry which is preliminary data.</text>
</comment>
<reference evidence="1" key="1">
    <citation type="submission" date="2020-10" db="EMBL/GenBank/DDBJ databases">
        <authorList>
            <person name="Muller C M."/>
        </authorList>
    </citation>
    <scope>NUCLEOTIDE SEQUENCE</scope>
    <source>
        <strain evidence="1">THUN-12</strain>
    </source>
</reference>
<dbReference type="EMBL" id="CAJHIT010000002">
    <property type="protein sequence ID" value="CAD6499664.1"/>
    <property type="molecule type" value="Genomic_DNA"/>
</dbReference>
<protein>
    <submittedName>
        <fullName evidence="1">BgTH12-03772</fullName>
    </submittedName>
</protein>
<sequence>MIPYNLSHDMCRSTSYFIISVRNSFLIESRLTTFLISVARASLIILQLSLSLEVMSWVTSWLTINDPSFTSTYLYMGHEVKGVMEVGM</sequence>
<evidence type="ECO:0000313" key="1">
    <source>
        <dbReference type="EMBL" id="CAD6499664.1"/>
    </source>
</evidence>
<proteinExistence type="predicted"/>
<gene>
    <name evidence="1" type="ORF">BGTH12_LOCUS1022</name>
</gene>